<dbReference type="SUPFAM" id="SSF53383">
    <property type="entry name" value="PLP-dependent transferases"/>
    <property type="match status" value="1"/>
</dbReference>
<dbReference type="Gene3D" id="3.40.640.10">
    <property type="entry name" value="Type I PLP-dependent aspartate aminotransferase-like (Major domain)"/>
    <property type="match status" value="1"/>
</dbReference>
<dbReference type="KEGG" id="dci:103510317"/>
<evidence type="ECO:0000256" key="10">
    <source>
        <dbReference type="RuleBase" id="RU000382"/>
    </source>
</evidence>
<name>A0A3Q0IZS4_DIACI</name>
<keyword evidence="4" id="KW-0210">Decarboxylase</keyword>
<dbReference type="GO" id="GO:0004058">
    <property type="term" value="F:aromatic-L-amino-acid decarboxylase activity"/>
    <property type="evidence" value="ECO:0007669"/>
    <property type="project" value="TreeGrafter"/>
</dbReference>
<organism evidence="11 12">
    <name type="scientific">Diaphorina citri</name>
    <name type="common">Asian citrus psyllid</name>
    <dbReference type="NCBI Taxonomy" id="121845"/>
    <lineage>
        <taxon>Eukaryota</taxon>
        <taxon>Metazoa</taxon>
        <taxon>Ecdysozoa</taxon>
        <taxon>Arthropoda</taxon>
        <taxon>Hexapoda</taxon>
        <taxon>Insecta</taxon>
        <taxon>Pterygota</taxon>
        <taxon>Neoptera</taxon>
        <taxon>Paraneoptera</taxon>
        <taxon>Hemiptera</taxon>
        <taxon>Sternorrhyncha</taxon>
        <taxon>Psylloidea</taxon>
        <taxon>Psyllidae</taxon>
        <taxon>Diaphorininae</taxon>
        <taxon>Diaphorina</taxon>
    </lineage>
</organism>
<dbReference type="GO" id="GO:0006584">
    <property type="term" value="P:catecholamine metabolic process"/>
    <property type="evidence" value="ECO:0007669"/>
    <property type="project" value="TreeGrafter"/>
</dbReference>
<dbReference type="STRING" id="121845.A0A3Q0IZS4"/>
<dbReference type="InterPro" id="IPR015421">
    <property type="entry name" value="PyrdxlP-dep_Trfase_major"/>
</dbReference>
<protein>
    <recommendedName>
        <fullName evidence="8">Aromatic-L-amino-acid decarboxylase</fullName>
        <ecNumber evidence="7">4.1.1.28</ecNumber>
    </recommendedName>
    <alternativeName>
        <fullName evidence="9">DOPA decarboxylase</fullName>
    </alternativeName>
</protein>
<dbReference type="InterPro" id="IPR015424">
    <property type="entry name" value="PyrdxlP-dep_Trfase"/>
</dbReference>
<dbReference type="GeneID" id="103510317"/>
<comment type="similarity">
    <text evidence="10">Belongs to the group II decarboxylase family.</text>
</comment>
<comment type="subunit">
    <text evidence="2">Homodimer.</text>
</comment>
<accession>A0A3Q0IZS4</accession>
<dbReference type="Proteomes" id="UP000079169">
    <property type="component" value="Unplaced"/>
</dbReference>
<keyword evidence="11" id="KW-1185">Reference proteome</keyword>
<evidence type="ECO:0000313" key="11">
    <source>
        <dbReference type="Proteomes" id="UP000079169"/>
    </source>
</evidence>
<keyword evidence="5 10" id="KW-0663">Pyridoxal phosphate</keyword>
<dbReference type="AlphaFoldDB" id="A0A3Q0IZS4"/>
<dbReference type="GO" id="GO:0042427">
    <property type="term" value="P:serotonin biosynthetic process"/>
    <property type="evidence" value="ECO:0007669"/>
    <property type="project" value="TreeGrafter"/>
</dbReference>
<dbReference type="EC" id="4.1.1.28" evidence="7"/>
<dbReference type="PANTHER" id="PTHR11999:SF167">
    <property type="entry name" value="AROMATIC-L-AMINO-ACID DECARBOXYLASE"/>
    <property type="match status" value="1"/>
</dbReference>
<dbReference type="GO" id="GO:0019752">
    <property type="term" value="P:carboxylic acid metabolic process"/>
    <property type="evidence" value="ECO:0007669"/>
    <property type="project" value="InterPro"/>
</dbReference>
<evidence type="ECO:0000256" key="3">
    <source>
        <dbReference type="ARBA" id="ARBA00022584"/>
    </source>
</evidence>
<keyword evidence="3" id="KW-0127">Catecholamine biosynthesis</keyword>
<evidence type="ECO:0000256" key="4">
    <source>
        <dbReference type="ARBA" id="ARBA00022793"/>
    </source>
</evidence>
<evidence type="ECO:0000313" key="12">
    <source>
        <dbReference type="RefSeq" id="XP_026680193.1"/>
    </source>
</evidence>
<reference evidence="12" key="1">
    <citation type="submission" date="2025-08" db="UniProtKB">
        <authorList>
            <consortium name="RefSeq"/>
        </authorList>
    </citation>
    <scope>IDENTIFICATION</scope>
</reference>
<evidence type="ECO:0000256" key="8">
    <source>
        <dbReference type="ARBA" id="ARBA00040968"/>
    </source>
</evidence>
<proteinExistence type="inferred from homology"/>
<dbReference type="RefSeq" id="XP_026680193.1">
    <property type="nucleotide sequence ID" value="XM_026824392.1"/>
</dbReference>
<evidence type="ECO:0000256" key="1">
    <source>
        <dbReference type="ARBA" id="ARBA00001933"/>
    </source>
</evidence>
<evidence type="ECO:0000256" key="2">
    <source>
        <dbReference type="ARBA" id="ARBA00011738"/>
    </source>
</evidence>
<comment type="cofactor">
    <cofactor evidence="1 10">
        <name>pyridoxal 5'-phosphate</name>
        <dbReference type="ChEBI" id="CHEBI:597326"/>
    </cofactor>
</comment>
<dbReference type="PANTHER" id="PTHR11999">
    <property type="entry name" value="GROUP II PYRIDOXAL-5-PHOSPHATE DECARBOXYLASE"/>
    <property type="match status" value="1"/>
</dbReference>
<evidence type="ECO:0000256" key="5">
    <source>
        <dbReference type="ARBA" id="ARBA00022898"/>
    </source>
</evidence>
<evidence type="ECO:0000256" key="6">
    <source>
        <dbReference type="ARBA" id="ARBA00023239"/>
    </source>
</evidence>
<dbReference type="PaxDb" id="121845-A0A3Q0IZS4"/>
<dbReference type="InterPro" id="IPR002129">
    <property type="entry name" value="PyrdxlP-dep_de-COase"/>
</dbReference>
<dbReference type="InterPro" id="IPR010977">
    <property type="entry name" value="Aromatic_deC"/>
</dbReference>
<dbReference type="GO" id="GO:0030170">
    <property type="term" value="F:pyridoxal phosphate binding"/>
    <property type="evidence" value="ECO:0007669"/>
    <property type="project" value="InterPro"/>
</dbReference>
<sequence>MTQTKMRAHPDWKDSDIIANLVGYCSDQAHSSVERAGLLGGVTIRGLPADDSYKLRGDALEAAIEEDLKKGKIPFYVSFWMEINPFNEETFIG</sequence>
<dbReference type="GO" id="GO:0005737">
    <property type="term" value="C:cytoplasm"/>
    <property type="evidence" value="ECO:0007669"/>
    <property type="project" value="TreeGrafter"/>
</dbReference>
<dbReference type="Pfam" id="PF00282">
    <property type="entry name" value="Pyridoxal_deC"/>
    <property type="match status" value="1"/>
</dbReference>
<evidence type="ECO:0000256" key="9">
    <source>
        <dbReference type="ARBA" id="ARBA00041275"/>
    </source>
</evidence>
<evidence type="ECO:0000256" key="7">
    <source>
        <dbReference type="ARBA" id="ARBA00038886"/>
    </source>
</evidence>
<gene>
    <name evidence="12" type="primary">LOC103510317</name>
</gene>
<keyword evidence="6 10" id="KW-0456">Lyase</keyword>